<keyword evidence="2" id="KW-1185">Reference proteome</keyword>
<dbReference type="AlphaFoldDB" id="A0A117PVN0"/>
<organism evidence="1 2">
    <name type="scientific">Streptomyces cellostaticus</name>
    <dbReference type="NCBI Taxonomy" id="67285"/>
    <lineage>
        <taxon>Bacteria</taxon>
        <taxon>Bacillati</taxon>
        <taxon>Actinomycetota</taxon>
        <taxon>Actinomycetes</taxon>
        <taxon>Kitasatosporales</taxon>
        <taxon>Streptomycetaceae</taxon>
        <taxon>Streptomyces</taxon>
    </lineage>
</organism>
<evidence type="ECO:0000313" key="2">
    <source>
        <dbReference type="Proteomes" id="UP000054241"/>
    </source>
</evidence>
<dbReference type="PROSITE" id="PS51257">
    <property type="entry name" value="PROKAR_LIPOPROTEIN"/>
    <property type="match status" value="1"/>
</dbReference>
<accession>A0A117PVN0</accession>
<proteinExistence type="predicted"/>
<protein>
    <recommendedName>
        <fullName evidence="3">Lipoprotein</fullName>
    </recommendedName>
</protein>
<dbReference type="EMBL" id="LMWL01000039">
    <property type="protein sequence ID" value="KUM94223.1"/>
    <property type="molecule type" value="Genomic_DNA"/>
</dbReference>
<sequence length="258" mass="25957">MRLCATAAVGVLSFTLITGCSDGGSKDSGDGKGGQAAKPAAKALSAAELKKLIIAKGEVTGYKVTAVKGGTPAKSAVKADDAQCEPLLHVLTGIAPGDAAAETNRMATQDKKDPTDHATSMDDLADGKFEDAIKNSMNLDVTVVVLSSYDGDGAEKALQSVSGAVKACAGGFTGDQAGEKAKFTKVAEEKSAGTGDASLAFAATSDMGDGDAAPVHAEVVRHGNTLASYTTMNIGAMMAKKAYTVPAAVIKAQTAKLK</sequence>
<evidence type="ECO:0008006" key="3">
    <source>
        <dbReference type="Google" id="ProtNLM"/>
    </source>
</evidence>
<dbReference type="OrthoDB" id="4155588at2"/>
<reference evidence="1 2" key="1">
    <citation type="submission" date="2015-10" db="EMBL/GenBank/DDBJ databases">
        <title>Draft genome sequence of Streptomyces cellostaticus DSM 40189, type strain for the species Streptomyces cellostaticus.</title>
        <authorList>
            <person name="Ruckert C."/>
            <person name="Winkler A."/>
            <person name="Kalinowski J."/>
            <person name="Kampfer P."/>
            <person name="Glaeser S."/>
        </authorList>
    </citation>
    <scope>NUCLEOTIDE SEQUENCE [LARGE SCALE GENOMIC DNA]</scope>
    <source>
        <strain evidence="1 2">DSM 40189</strain>
    </source>
</reference>
<evidence type="ECO:0000313" key="1">
    <source>
        <dbReference type="EMBL" id="KUM94223.1"/>
    </source>
</evidence>
<name>A0A117PVN0_9ACTN</name>
<comment type="caution">
    <text evidence="1">The sequence shown here is derived from an EMBL/GenBank/DDBJ whole genome shotgun (WGS) entry which is preliminary data.</text>
</comment>
<gene>
    <name evidence="1" type="ORF">AQI88_22895</name>
</gene>
<dbReference type="STRING" id="67285.AQI88_22895"/>
<dbReference type="Proteomes" id="UP000054241">
    <property type="component" value="Unassembled WGS sequence"/>
</dbReference>